<dbReference type="EMBL" id="BEYU01000019">
    <property type="protein sequence ID" value="GBG26148.1"/>
    <property type="molecule type" value="Genomic_DNA"/>
</dbReference>
<protein>
    <submittedName>
        <fullName evidence="2">Uncharacterized protein</fullName>
    </submittedName>
</protein>
<organism evidence="2 3">
    <name type="scientific">Hondaea fermentalgiana</name>
    <dbReference type="NCBI Taxonomy" id="2315210"/>
    <lineage>
        <taxon>Eukaryota</taxon>
        <taxon>Sar</taxon>
        <taxon>Stramenopiles</taxon>
        <taxon>Bigyra</taxon>
        <taxon>Labyrinthulomycetes</taxon>
        <taxon>Thraustochytrida</taxon>
        <taxon>Thraustochytriidae</taxon>
        <taxon>Hondaea</taxon>
    </lineage>
</organism>
<name>A0A2R5G8N8_9STRA</name>
<proteinExistence type="predicted"/>
<feature type="region of interest" description="Disordered" evidence="1">
    <location>
        <begin position="24"/>
        <end position="58"/>
    </location>
</feature>
<dbReference type="Proteomes" id="UP000241890">
    <property type="component" value="Unassembled WGS sequence"/>
</dbReference>
<accession>A0A2R5G8N8</accession>
<dbReference type="InParanoid" id="A0A2R5G8N8"/>
<sequence length="196" mass="21613">MYDLKRLKGIEAQDKYGEHIMLREGEGSGATHAREQQAVAEEDPEAAVSRASATGTDVERDENVETIYEDAINKADKGRSLVHGALNSCAEPVFMILVGVQLFEVSQELSEIIEDPSNVLFLAIGTFTDVVDYWAAREGPSSRKLNAKIGIEILPEDAVNLSRVLNAYGIYADVLMWVVLFTNLSAEFLFGQDWGE</sequence>
<evidence type="ECO:0000256" key="1">
    <source>
        <dbReference type="SAM" id="MobiDB-lite"/>
    </source>
</evidence>
<keyword evidence="3" id="KW-1185">Reference proteome</keyword>
<gene>
    <name evidence="2" type="ORF">FCC1311_023682</name>
</gene>
<dbReference type="AlphaFoldDB" id="A0A2R5G8N8"/>
<evidence type="ECO:0000313" key="2">
    <source>
        <dbReference type="EMBL" id="GBG26148.1"/>
    </source>
</evidence>
<evidence type="ECO:0000313" key="3">
    <source>
        <dbReference type="Proteomes" id="UP000241890"/>
    </source>
</evidence>
<reference evidence="2 3" key="1">
    <citation type="submission" date="2017-12" db="EMBL/GenBank/DDBJ databases">
        <title>Sequencing, de novo assembly and annotation of complete genome of a new Thraustochytrid species, strain FCC1311.</title>
        <authorList>
            <person name="Sedici K."/>
            <person name="Godart F."/>
            <person name="Aiese Cigliano R."/>
            <person name="Sanseverino W."/>
            <person name="Barakat M."/>
            <person name="Ortet P."/>
            <person name="Marechal E."/>
            <person name="Cagnac O."/>
            <person name="Amato A."/>
        </authorList>
    </citation>
    <scope>NUCLEOTIDE SEQUENCE [LARGE SCALE GENOMIC DNA]</scope>
</reference>
<comment type="caution">
    <text evidence="2">The sequence shown here is derived from an EMBL/GenBank/DDBJ whole genome shotgun (WGS) entry which is preliminary data.</text>
</comment>